<dbReference type="Proteomes" id="UP000037178">
    <property type="component" value="Unassembled WGS sequence"/>
</dbReference>
<dbReference type="STRING" id="1675527.AIOL_001112"/>
<dbReference type="Pfam" id="PF00370">
    <property type="entry name" value="FGGY_N"/>
    <property type="match status" value="1"/>
</dbReference>
<proteinExistence type="inferred from homology"/>
<dbReference type="SUPFAM" id="SSF53067">
    <property type="entry name" value="Actin-like ATPase domain"/>
    <property type="match status" value="2"/>
</dbReference>
<dbReference type="EC" id="2.7.1.17" evidence="6"/>
<comment type="similarity">
    <text evidence="1">Belongs to the FGGY kinase family.</text>
</comment>
<accession>A0A0J9E0B5</accession>
<evidence type="ECO:0000313" key="6">
    <source>
        <dbReference type="EMBL" id="KMW56160.1"/>
    </source>
</evidence>
<evidence type="ECO:0000259" key="4">
    <source>
        <dbReference type="Pfam" id="PF00370"/>
    </source>
</evidence>
<dbReference type="RefSeq" id="WP_049642083.1">
    <property type="nucleotide sequence ID" value="NZ_LFTY01000002.1"/>
</dbReference>
<dbReference type="PANTHER" id="PTHR10196:SF80">
    <property type="entry name" value="D-RIBULOSE KINASE"/>
    <property type="match status" value="1"/>
</dbReference>
<dbReference type="InterPro" id="IPR018484">
    <property type="entry name" value="FGGY_N"/>
</dbReference>
<evidence type="ECO:0000256" key="3">
    <source>
        <dbReference type="ARBA" id="ARBA00022777"/>
    </source>
</evidence>
<sequence>MPDLFLGLDIGTSGARAIVIDDEGVVRGECKAAMADFGVNHRAPDVWWQAGRAAVAGALSKVDPGRVKALSVDGTSGTMLAVDKELTPLGDGVMYNDACRDTALIDRIGSAAPDNSAALGANSALARAVALSEIRPAQILHQADWIASQFSGRAVSDENNALKTGFDLMAQAWPDWIAATGIDVSLLPDVVEPGTPIGPVTATAQRAFGLPPDALVVAGTTDGCASFVATGAQQPGAGVTALGSTMTIKLLSDRPISAPQYGIYSHRIFGQWLAGGASNTGGRVLLKYFDADTIAELSGRIDPETDCPLDYYPLAEPGERFPIADPALPPRLEPRPDNDADFLCGLFDGIARIEALAYGRLKELGAPELASVRTVGGGAQNAVWTRLRARRLGVPLIAPASTEAAYGSALLARRGVM</sequence>
<feature type="domain" description="Carbohydrate kinase FGGY C-terminal" evidence="5">
    <location>
        <begin position="300"/>
        <end position="412"/>
    </location>
</feature>
<dbReference type="InterPro" id="IPR018485">
    <property type="entry name" value="FGGY_C"/>
</dbReference>
<organism evidence="6 7">
    <name type="scientific">Candidatus Rhodobacter oscarellae</name>
    <dbReference type="NCBI Taxonomy" id="1675527"/>
    <lineage>
        <taxon>Bacteria</taxon>
        <taxon>Pseudomonadati</taxon>
        <taxon>Pseudomonadota</taxon>
        <taxon>Alphaproteobacteria</taxon>
        <taxon>Rhodobacterales</taxon>
        <taxon>Rhodobacter group</taxon>
        <taxon>Rhodobacter</taxon>
    </lineage>
</organism>
<comment type="caution">
    <text evidence="6">The sequence shown here is derived from an EMBL/GenBank/DDBJ whole genome shotgun (WGS) entry which is preliminary data.</text>
</comment>
<reference evidence="6 7" key="1">
    <citation type="submission" date="2015-06" db="EMBL/GenBank/DDBJ databases">
        <title>Draft genome sequence of an Alphaproteobacteria species associated to the Mediterranean sponge Oscarella lobularis.</title>
        <authorList>
            <person name="Jourda C."/>
            <person name="Santini S."/>
            <person name="Claverie J.-M."/>
        </authorList>
    </citation>
    <scope>NUCLEOTIDE SEQUENCE [LARGE SCALE GENOMIC DNA]</scope>
    <source>
        <strain evidence="6">IGS</strain>
    </source>
</reference>
<dbReference type="GO" id="GO:0004856">
    <property type="term" value="F:D-xylulokinase activity"/>
    <property type="evidence" value="ECO:0007669"/>
    <property type="project" value="UniProtKB-EC"/>
</dbReference>
<dbReference type="EMBL" id="LFTY01000002">
    <property type="protein sequence ID" value="KMW56160.1"/>
    <property type="molecule type" value="Genomic_DNA"/>
</dbReference>
<keyword evidence="2 6" id="KW-0808">Transferase</keyword>
<protein>
    <submittedName>
        <fullName evidence="6">Xylulose kinase</fullName>
        <ecNumber evidence="6">2.7.1.17</ecNumber>
    </submittedName>
</protein>
<dbReference type="OrthoDB" id="9805576at2"/>
<dbReference type="PANTHER" id="PTHR10196">
    <property type="entry name" value="SUGAR KINASE"/>
    <property type="match status" value="1"/>
</dbReference>
<dbReference type="Gene3D" id="3.30.420.40">
    <property type="match status" value="2"/>
</dbReference>
<dbReference type="GO" id="GO:0005829">
    <property type="term" value="C:cytosol"/>
    <property type="evidence" value="ECO:0007669"/>
    <property type="project" value="TreeGrafter"/>
</dbReference>
<dbReference type="InterPro" id="IPR043129">
    <property type="entry name" value="ATPase_NBD"/>
</dbReference>
<feature type="domain" description="Carbohydrate kinase FGGY N-terminal" evidence="4">
    <location>
        <begin position="5"/>
        <end position="97"/>
    </location>
</feature>
<dbReference type="CDD" id="cd07783">
    <property type="entry name" value="ASKHA_NBD_FGGY_SePSK_AtXK1-like"/>
    <property type="match status" value="1"/>
</dbReference>
<dbReference type="Pfam" id="PF02782">
    <property type="entry name" value="FGGY_C"/>
    <property type="match status" value="1"/>
</dbReference>
<dbReference type="GO" id="GO:0019150">
    <property type="term" value="F:D-ribulokinase activity"/>
    <property type="evidence" value="ECO:0007669"/>
    <property type="project" value="TreeGrafter"/>
</dbReference>
<evidence type="ECO:0000259" key="5">
    <source>
        <dbReference type="Pfam" id="PF02782"/>
    </source>
</evidence>
<evidence type="ECO:0000256" key="2">
    <source>
        <dbReference type="ARBA" id="ARBA00022679"/>
    </source>
</evidence>
<dbReference type="AlphaFoldDB" id="A0A0J9E0B5"/>
<dbReference type="PATRIC" id="fig|1675527.3.peg.1183"/>
<evidence type="ECO:0000313" key="7">
    <source>
        <dbReference type="Proteomes" id="UP000037178"/>
    </source>
</evidence>
<dbReference type="GO" id="GO:0005997">
    <property type="term" value="P:xylulose metabolic process"/>
    <property type="evidence" value="ECO:0007669"/>
    <property type="project" value="TreeGrafter"/>
</dbReference>
<evidence type="ECO:0000256" key="1">
    <source>
        <dbReference type="ARBA" id="ARBA00009156"/>
    </source>
</evidence>
<gene>
    <name evidence="6" type="ORF">AIOL_001112</name>
</gene>
<keyword evidence="3 6" id="KW-0418">Kinase</keyword>
<name>A0A0J9E0B5_9RHOB</name>
<keyword evidence="7" id="KW-1185">Reference proteome</keyword>